<sequence>MRPPRVRRLVVTALVVLLAGGVAACTGSGNADDRSIPPTSGAPTSAPPATRALPVYYAADTSAGTRLYREFHAVVPDDPGTTALREMLGAPAIDPDYRTLWPTGVTPRRSVTHDGGEIVVDLTGIGRAPASKAVATLALQQLVYTVQGALQSTDPVRVLVDGQRADQLWGLVDIGAPVARAEQTSVRSLVQIDAPADGATVGRELVVTGEAAVFEATLPWQVRQGDSVVREGFATTAEGQKFSPYRFTVTLEPGDYELVATEDDPSGGAGRAPMTDTKRISVR</sequence>
<evidence type="ECO:0000313" key="5">
    <source>
        <dbReference type="Proteomes" id="UP000321685"/>
    </source>
</evidence>
<keyword evidence="5" id="KW-1185">Reference proteome</keyword>
<proteinExistence type="predicted"/>
<evidence type="ECO:0000259" key="3">
    <source>
        <dbReference type="SMART" id="SM00909"/>
    </source>
</evidence>
<dbReference type="PROSITE" id="PS51257">
    <property type="entry name" value="PROKAR_LIPOPROTEIN"/>
    <property type="match status" value="1"/>
</dbReference>
<dbReference type="Pfam" id="PF10648">
    <property type="entry name" value="Gmad2"/>
    <property type="match status" value="1"/>
</dbReference>
<dbReference type="Proteomes" id="UP000321685">
    <property type="component" value="Unassembled WGS sequence"/>
</dbReference>
<accession>A0A511DCR0</accession>
<feature type="signal peptide" evidence="2">
    <location>
        <begin position="1"/>
        <end position="24"/>
    </location>
</feature>
<dbReference type="AlphaFoldDB" id="A0A511DCR0"/>
<dbReference type="EMBL" id="BJVJ01000010">
    <property type="protein sequence ID" value="GEL22596.1"/>
    <property type="molecule type" value="Genomic_DNA"/>
</dbReference>
<feature type="chain" id="PRO_5021872025" description="GerMN domain-containing protein" evidence="2">
    <location>
        <begin position="25"/>
        <end position="283"/>
    </location>
</feature>
<dbReference type="InterPro" id="IPR019606">
    <property type="entry name" value="GerMN"/>
</dbReference>
<organism evidence="4 5">
    <name type="scientific">Pseudonocardia sulfidoxydans NBRC 16205</name>
    <dbReference type="NCBI Taxonomy" id="1223511"/>
    <lineage>
        <taxon>Bacteria</taxon>
        <taxon>Bacillati</taxon>
        <taxon>Actinomycetota</taxon>
        <taxon>Actinomycetes</taxon>
        <taxon>Pseudonocardiales</taxon>
        <taxon>Pseudonocardiaceae</taxon>
        <taxon>Pseudonocardia</taxon>
    </lineage>
</organism>
<comment type="caution">
    <text evidence="4">The sequence shown here is derived from an EMBL/GenBank/DDBJ whole genome shotgun (WGS) entry which is preliminary data.</text>
</comment>
<feature type="compositionally biased region" description="Low complexity" evidence="1">
    <location>
        <begin position="36"/>
        <end position="48"/>
    </location>
</feature>
<feature type="region of interest" description="Disordered" evidence="1">
    <location>
        <begin position="261"/>
        <end position="283"/>
    </location>
</feature>
<feature type="region of interest" description="Disordered" evidence="1">
    <location>
        <begin position="27"/>
        <end position="48"/>
    </location>
</feature>
<gene>
    <name evidence="4" type="ORF">PSU4_15500</name>
</gene>
<feature type="domain" description="GerMN" evidence="3">
    <location>
        <begin position="80"/>
        <end position="169"/>
    </location>
</feature>
<dbReference type="Pfam" id="PF10646">
    <property type="entry name" value="Germane"/>
    <property type="match status" value="1"/>
</dbReference>
<evidence type="ECO:0000256" key="2">
    <source>
        <dbReference type="SAM" id="SignalP"/>
    </source>
</evidence>
<dbReference type="RefSeq" id="WP_186816798.1">
    <property type="nucleotide sequence ID" value="NZ_BJVJ01000010.1"/>
</dbReference>
<reference evidence="4 5" key="1">
    <citation type="submission" date="2019-07" db="EMBL/GenBank/DDBJ databases">
        <title>Whole genome shotgun sequence of Pseudonocardia sulfidoxydans NBRC 16205.</title>
        <authorList>
            <person name="Hosoyama A."/>
            <person name="Uohara A."/>
            <person name="Ohji S."/>
            <person name="Ichikawa N."/>
        </authorList>
    </citation>
    <scope>NUCLEOTIDE SEQUENCE [LARGE SCALE GENOMIC DNA]</scope>
    <source>
        <strain evidence="4 5">NBRC 16205</strain>
    </source>
</reference>
<evidence type="ECO:0000313" key="4">
    <source>
        <dbReference type="EMBL" id="GEL22596.1"/>
    </source>
</evidence>
<evidence type="ECO:0000256" key="1">
    <source>
        <dbReference type="SAM" id="MobiDB-lite"/>
    </source>
</evidence>
<protein>
    <recommendedName>
        <fullName evidence="3">GerMN domain-containing protein</fullName>
    </recommendedName>
</protein>
<dbReference type="SMART" id="SM00909">
    <property type="entry name" value="Germane"/>
    <property type="match status" value="1"/>
</dbReference>
<name>A0A511DCR0_9PSEU</name>
<keyword evidence="2" id="KW-0732">Signal</keyword>
<dbReference type="InterPro" id="IPR018911">
    <property type="entry name" value="Gmad2_Ig-like_dom"/>
</dbReference>